<protein>
    <submittedName>
        <fullName evidence="2">Uncharacterized protein</fullName>
    </submittedName>
</protein>
<dbReference type="Proteomes" id="UP000036000">
    <property type="component" value="Chromosome"/>
</dbReference>
<sequence>MEPAVSMALADVLWQLTAWDGMKTGELRGFIPRSQTASQAATGPHSRRNPWQPQCGHLRTTQPNIK</sequence>
<feature type="region of interest" description="Disordered" evidence="1">
    <location>
        <begin position="34"/>
        <end position="66"/>
    </location>
</feature>
<dbReference type="KEGG" id="lko:ABN16_08800"/>
<reference evidence="2 3" key="1">
    <citation type="submission" date="2015-07" db="EMBL/GenBank/DDBJ databases">
        <title>Lactobacillus korensis/26-25/ whole genome sequencing.</title>
        <authorList>
            <person name="Kim M.K."/>
            <person name="Im W.-T."/>
            <person name="Srinivasan S."/>
            <person name="Lee J.-J."/>
        </authorList>
    </citation>
    <scope>NUCLEOTIDE SEQUENCE [LARGE SCALE GENOMIC DNA]</scope>
    <source>
        <strain evidence="2 3">26-25</strain>
    </source>
</reference>
<name>A0AAC8UVN0_9LACO</name>
<accession>A0AAC8UVN0</accession>
<gene>
    <name evidence="2" type="ORF">ABN16_08800</name>
</gene>
<organism evidence="2 3">
    <name type="scientific">Levilactobacillus koreensis</name>
    <dbReference type="NCBI Taxonomy" id="637971"/>
    <lineage>
        <taxon>Bacteria</taxon>
        <taxon>Bacillati</taxon>
        <taxon>Bacillota</taxon>
        <taxon>Bacilli</taxon>
        <taxon>Lactobacillales</taxon>
        <taxon>Lactobacillaceae</taxon>
        <taxon>Levilactobacillus</taxon>
    </lineage>
</organism>
<dbReference type="EMBL" id="CP012033">
    <property type="protein sequence ID" value="AKP65088.1"/>
    <property type="molecule type" value="Genomic_DNA"/>
</dbReference>
<evidence type="ECO:0000313" key="3">
    <source>
        <dbReference type="Proteomes" id="UP000036000"/>
    </source>
</evidence>
<evidence type="ECO:0000256" key="1">
    <source>
        <dbReference type="SAM" id="MobiDB-lite"/>
    </source>
</evidence>
<keyword evidence="3" id="KW-1185">Reference proteome</keyword>
<proteinExistence type="predicted"/>
<evidence type="ECO:0000313" key="2">
    <source>
        <dbReference type="EMBL" id="AKP65088.1"/>
    </source>
</evidence>
<dbReference type="AlphaFoldDB" id="A0AAC8UVN0"/>